<name>A0A0C4YLC6_9BURK</name>
<protein>
    <submittedName>
        <fullName evidence="2">Acetyl-CoA synthetase (ADP-forming) alpha and beta chains, putative</fullName>
    </submittedName>
</protein>
<reference evidence="2 3" key="1">
    <citation type="journal article" date="2015" name="Genome Announc.">
        <title>Complete Genome Sequence of Cupriavidus basilensis 4G11, Isolated from the Oak Ridge Field Research Center Site.</title>
        <authorList>
            <person name="Ray J."/>
            <person name="Waters R.J."/>
            <person name="Skerker J.M."/>
            <person name="Kuehl J.V."/>
            <person name="Price M.N."/>
            <person name="Huang J."/>
            <person name="Chakraborty R."/>
            <person name="Arkin A.P."/>
            <person name="Deutschbauer A."/>
        </authorList>
    </citation>
    <scope>NUCLEOTIDE SEQUENCE [LARGE SCALE GENOMIC DNA]</scope>
    <source>
        <strain evidence="2">4G11</strain>
    </source>
</reference>
<dbReference type="STRING" id="68895.RR42_s2296"/>
<evidence type="ECO:0000313" key="2">
    <source>
        <dbReference type="EMBL" id="AJG23878.1"/>
    </source>
</evidence>
<feature type="domain" description="N-acetyltransferase" evidence="1">
    <location>
        <begin position="39"/>
        <end position="192"/>
    </location>
</feature>
<sequence>MQPSNPPSLAGQSPLTGGGWHAGCPECAETWKLSGGERVVVRAVRAADADRERAFVQALSHESRYYRFLTGGRVSDEVIDLFIESNAGLALVVTAQVEGLPMIVANGNYVVTRGEDGDVGEFAVAVADDWQGKGIGRRLIQRLRDAALVAGLHLLRGDVLSENRRMLALMREFGFSTRRNPEDSLLYEVKLVLGELAGNGALQGAARVPAP</sequence>
<dbReference type="AlphaFoldDB" id="A0A0C4YLC6"/>
<evidence type="ECO:0000313" key="3">
    <source>
        <dbReference type="Proteomes" id="UP000031843"/>
    </source>
</evidence>
<dbReference type="Gene3D" id="3.40.630.30">
    <property type="match status" value="1"/>
</dbReference>
<dbReference type="EMBL" id="CP010537">
    <property type="protein sequence ID" value="AJG23878.1"/>
    <property type="molecule type" value="Genomic_DNA"/>
</dbReference>
<dbReference type="Proteomes" id="UP000031843">
    <property type="component" value="Chromosome secondary"/>
</dbReference>
<accession>A0A0C4YLC6</accession>
<dbReference type="InterPro" id="IPR000182">
    <property type="entry name" value="GNAT_dom"/>
</dbReference>
<organism evidence="2 3">
    <name type="scientific">Cupriavidus basilensis</name>
    <dbReference type="NCBI Taxonomy" id="68895"/>
    <lineage>
        <taxon>Bacteria</taxon>
        <taxon>Pseudomonadati</taxon>
        <taxon>Pseudomonadota</taxon>
        <taxon>Betaproteobacteria</taxon>
        <taxon>Burkholderiales</taxon>
        <taxon>Burkholderiaceae</taxon>
        <taxon>Cupriavidus</taxon>
    </lineage>
</organism>
<dbReference type="InterPro" id="IPR016181">
    <property type="entry name" value="Acyl_CoA_acyltransferase"/>
</dbReference>
<dbReference type="CDD" id="cd04301">
    <property type="entry name" value="NAT_SF"/>
    <property type="match status" value="1"/>
</dbReference>
<dbReference type="OrthoDB" id="9807426at2"/>
<dbReference type="SUPFAM" id="SSF55729">
    <property type="entry name" value="Acyl-CoA N-acyltransferases (Nat)"/>
    <property type="match status" value="1"/>
</dbReference>
<proteinExistence type="predicted"/>
<dbReference type="Pfam" id="PF00583">
    <property type="entry name" value="Acetyltransf_1"/>
    <property type="match status" value="1"/>
</dbReference>
<dbReference type="KEGG" id="cbw:RR42_s2296"/>
<dbReference type="GO" id="GO:0016747">
    <property type="term" value="F:acyltransferase activity, transferring groups other than amino-acyl groups"/>
    <property type="evidence" value="ECO:0007669"/>
    <property type="project" value="InterPro"/>
</dbReference>
<keyword evidence="3" id="KW-1185">Reference proteome</keyword>
<dbReference type="RefSeq" id="WP_043355845.1">
    <property type="nucleotide sequence ID" value="NZ_CP010537.1"/>
</dbReference>
<dbReference type="PROSITE" id="PS51186">
    <property type="entry name" value="GNAT"/>
    <property type="match status" value="1"/>
</dbReference>
<evidence type="ECO:0000259" key="1">
    <source>
        <dbReference type="PROSITE" id="PS51186"/>
    </source>
</evidence>
<gene>
    <name evidence="2" type="ORF">RR42_s2296</name>
</gene>